<protein>
    <submittedName>
        <fullName evidence="1">Uncharacterized protein</fullName>
    </submittedName>
</protein>
<proteinExistence type="predicted"/>
<accession>A0A4Z0MTK1</accession>
<dbReference type="RefSeq" id="WP_135529120.1">
    <property type="nucleotide sequence ID" value="NZ_SRKZ01000001.1"/>
</dbReference>
<keyword evidence="2" id="KW-1185">Reference proteome</keyword>
<evidence type="ECO:0000313" key="1">
    <source>
        <dbReference type="EMBL" id="TGD82964.1"/>
    </source>
</evidence>
<dbReference type="AlphaFoldDB" id="A0A4Z0MTK1"/>
<organism evidence="1 2">
    <name type="scientific">Hymenobacter wooponensis</name>
    <dbReference type="NCBI Taxonomy" id="1525360"/>
    <lineage>
        <taxon>Bacteria</taxon>
        <taxon>Pseudomonadati</taxon>
        <taxon>Bacteroidota</taxon>
        <taxon>Cytophagia</taxon>
        <taxon>Cytophagales</taxon>
        <taxon>Hymenobacteraceae</taxon>
        <taxon>Hymenobacter</taxon>
    </lineage>
</organism>
<name>A0A4Z0MTK1_9BACT</name>
<dbReference type="EMBL" id="SRKZ01000001">
    <property type="protein sequence ID" value="TGD82964.1"/>
    <property type="molecule type" value="Genomic_DNA"/>
</dbReference>
<dbReference type="Proteomes" id="UP000298284">
    <property type="component" value="Unassembled WGS sequence"/>
</dbReference>
<sequence length="212" mass="24125">MLSTQNYADLPDRETLQRIAKAVAALDAIVSPEWEYRYYSYNPEWGEGEESFEMNDGEGDQMLVLFRPDGCVINGYGEGFDEPVIEDVTRGLPAIYHEFIFGEPVNSIGTTFCLWTNEQGEWQTGELTTDEDGSDEMLGIFDGDPQTYIAWAQEYYEPETLPESGISLEAVRQVYAGETLSRELVLAITKHVPDWEQLRQDLTAIQYPFSFD</sequence>
<reference evidence="1 2" key="1">
    <citation type="submission" date="2019-04" db="EMBL/GenBank/DDBJ databases">
        <authorList>
            <person name="Feng G."/>
            <person name="Zhang J."/>
            <person name="Zhu H."/>
        </authorList>
    </citation>
    <scope>NUCLEOTIDE SEQUENCE [LARGE SCALE GENOMIC DNA]</scope>
    <source>
        <strain evidence="1 2">JCM 19491</strain>
    </source>
</reference>
<evidence type="ECO:0000313" key="2">
    <source>
        <dbReference type="Proteomes" id="UP000298284"/>
    </source>
</evidence>
<dbReference type="OrthoDB" id="361945at2"/>
<gene>
    <name evidence="1" type="ORF">EU557_04070</name>
</gene>
<comment type="caution">
    <text evidence="1">The sequence shown here is derived from an EMBL/GenBank/DDBJ whole genome shotgun (WGS) entry which is preliminary data.</text>
</comment>